<keyword evidence="3" id="KW-1185">Reference proteome</keyword>
<sequence>MAMPDGLPVDQRSPRSIGASEVTGLEAGTQALRATDYRHGGEFCLTALDALIRAGDQMLTASASGKVRRQLYVALADLHNVAGWAYFDAGFANRARTRFCHALVLAGLGRHAGLTANVCYRLGRVCLHQESLDEASAYFQLGQLAAKQSGDEIGGSILSMNSAWTWAKKGSWDGARTQLDRGRGQFADADHTRVPDWARFFTAADLSALTGAVHTDLARTVDRQHARTAVPLLVEAIDGYGDDMARSRAFSLILLSTNHLVEGDVDQGVDIGFQALVSAGTLGSARVRDRIRPLAAHARRHGSHGGARELAARVSAMPAPPAGGLP</sequence>
<evidence type="ECO:0000313" key="3">
    <source>
        <dbReference type="Proteomes" id="UP001271792"/>
    </source>
</evidence>
<feature type="region of interest" description="Disordered" evidence="1">
    <location>
        <begin position="1"/>
        <end position="20"/>
    </location>
</feature>
<reference evidence="2 3" key="2">
    <citation type="submission" date="2023-11" db="EMBL/GenBank/DDBJ databases">
        <authorList>
            <person name="Lara A.C."/>
            <person name="Chronakova A."/>
        </authorList>
    </citation>
    <scope>NUCLEOTIDE SEQUENCE [LARGE SCALE GENOMIC DNA]</scope>
    <source>
        <strain evidence="2 3">BCCO 10_0798</strain>
    </source>
</reference>
<comment type="caution">
    <text evidence="2">The sequence shown here is derived from an EMBL/GenBank/DDBJ whole genome shotgun (WGS) entry which is preliminary data.</text>
</comment>
<name>A0ABU4TYU8_9PSEU</name>
<protein>
    <submittedName>
        <fullName evidence="2">Transcriptional regulator</fullName>
    </submittedName>
</protein>
<proteinExistence type="predicted"/>
<dbReference type="InterPro" id="IPR011990">
    <property type="entry name" value="TPR-like_helical_dom_sf"/>
</dbReference>
<dbReference type="SUPFAM" id="SSF48452">
    <property type="entry name" value="TPR-like"/>
    <property type="match status" value="1"/>
</dbReference>
<dbReference type="EMBL" id="JAXAVV010000014">
    <property type="protein sequence ID" value="MDX8053037.1"/>
    <property type="molecule type" value="Genomic_DNA"/>
</dbReference>
<accession>A0ABU4TYU8</accession>
<organism evidence="2 3">
    <name type="scientific">Lentzea kristufekii</name>
    <dbReference type="NCBI Taxonomy" id="3095430"/>
    <lineage>
        <taxon>Bacteria</taxon>
        <taxon>Bacillati</taxon>
        <taxon>Actinomycetota</taxon>
        <taxon>Actinomycetes</taxon>
        <taxon>Pseudonocardiales</taxon>
        <taxon>Pseudonocardiaceae</taxon>
        <taxon>Lentzea</taxon>
    </lineage>
</organism>
<dbReference type="Gene3D" id="1.25.40.10">
    <property type="entry name" value="Tetratricopeptide repeat domain"/>
    <property type="match status" value="1"/>
</dbReference>
<dbReference type="Proteomes" id="UP001271792">
    <property type="component" value="Unassembled WGS sequence"/>
</dbReference>
<evidence type="ECO:0000313" key="2">
    <source>
        <dbReference type="EMBL" id="MDX8053037.1"/>
    </source>
</evidence>
<reference evidence="2 3" key="1">
    <citation type="submission" date="2023-11" db="EMBL/GenBank/DDBJ databases">
        <title>Lentzea sokolovensis, sp. nov., Lentzea kristufkii, sp. nov., and Lentzea miocenensis, sp. nov., rare actinobacteria from Sokolov Coal Basin, Miocene lacustrine sediment, Czech Republic.</title>
        <authorList>
            <person name="Lara A."/>
            <person name="Kotroba L."/>
            <person name="Nouioui I."/>
            <person name="Neumann-Schaal M."/>
            <person name="Mast Y."/>
            <person name="Chronakova A."/>
        </authorList>
    </citation>
    <scope>NUCLEOTIDE SEQUENCE [LARGE SCALE GENOMIC DNA]</scope>
    <source>
        <strain evidence="2 3">BCCO 10_0798</strain>
    </source>
</reference>
<dbReference type="RefSeq" id="WP_319986878.1">
    <property type="nucleotide sequence ID" value="NZ_JAXAVV010000014.1"/>
</dbReference>
<evidence type="ECO:0000256" key="1">
    <source>
        <dbReference type="SAM" id="MobiDB-lite"/>
    </source>
</evidence>
<gene>
    <name evidence="2" type="ORF">SK571_26980</name>
</gene>